<evidence type="ECO:0000259" key="7">
    <source>
        <dbReference type="Pfam" id="PF04542"/>
    </source>
</evidence>
<dbReference type="SUPFAM" id="SSF88946">
    <property type="entry name" value="Sigma2 domain of RNA polymerase sigma factors"/>
    <property type="match status" value="1"/>
</dbReference>
<reference evidence="10" key="1">
    <citation type="journal article" date="2019" name="Int. J. Syst. Evol. Microbiol.">
        <title>The Global Catalogue of Microorganisms (GCM) 10K type strain sequencing project: providing services to taxonomists for standard genome sequencing and annotation.</title>
        <authorList>
            <consortium name="The Broad Institute Genomics Platform"/>
            <consortium name="The Broad Institute Genome Sequencing Center for Infectious Disease"/>
            <person name="Wu L."/>
            <person name="Ma J."/>
        </authorList>
    </citation>
    <scope>NUCLEOTIDE SEQUENCE [LARGE SCALE GENOMIC DNA]</scope>
    <source>
        <strain evidence="10">CCUG 62114</strain>
    </source>
</reference>
<dbReference type="InterPro" id="IPR000838">
    <property type="entry name" value="RNA_pol_sigma70_ECF_CS"/>
</dbReference>
<comment type="similarity">
    <text evidence="1 6">Belongs to the sigma-70 factor family. ECF subfamily.</text>
</comment>
<evidence type="ECO:0000256" key="5">
    <source>
        <dbReference type="ARBA" id="ARBA00023163"/>
    </source>
</evidence>
<dbReference type="PROSITE" id="PS01063">
    <property type="entry name" value="SIGMA70_ECF"/>
    <property type="match status" value="1"/>
</dbReference>
<dbReference type="InterPro" id="IPR013325">
    <property type="entry name" value="RNA_pol_sigma_r2"/>
</dbReference>
<dbReference type="RefSeq" id="WP_377714750.1">
    <property type="nucleotide sequence ID" value="NZ_JBHTJM010000006.1"/>
</dbReference>
<dbReference type="Proteomes" id="UP001596997">
    <property type="component" value="Unassembled WGS sequence"/>
</dbReference>
<dbReference type="InterPro" id="IPR014284">
    <property type="entry name" value="RNA_pol_sigma-70_dom"/>
</dbReference>
<accession>A0ABW3I2I7</accession>
<protein>
    <recommendedName>
        <fullName evidence="6">RNA polymerase sigma factor</fullName>
    </recommendedName>
</protein>
<dbReference type="Pfam" id="PF08281">
    <property type="entry name" value="Sigma70_r4_2"/>
    <property type="match status" value="1"/>
</dbReference>
<feature type="domain" description="RNA polymerase sigma factor 70 region 4 type 2" evidence="8">
    <location>
        <begin position="122"/>
        <end position="172"/>
    </location>
</feature>
<evidence type="ECO:0000256" key="4">
    <source>
        <dbReference type="ARBA" id="ARBA00023125"/>
    </source>
</evidence>
<keyword evidence="3 6" id="KW-0731">Sigma factor</keyword>
<dbReference type="Gene3D" id="1.10.10.10">
    <property type="entry name" value="Winged helix-like DNA-binding domain superfamily/Winged helix DNA-binding domain"/>
    <property type="match status" value="1"/>
</dbReference>
<dbReference type="Pfam" id="PF04542">
    <property type="entry name" value="Sigma70_r2"/>
    <property type="match status" value="1"/>
</dbReference>
<dbReference type="InterPro" id="IPR013249">
    <property type="entry name" value="RNA_pol_sigma70_r4_t2"/>
</dbReference>
<dbReference type="NCBIfam" id="TIGR02937">
    <property type="entry name" value="sigma70-ECF"/>
    <property type="match status" value="1"/>
</dbReference>
<evidence type="ECO:0000256" key="6">
    <source>
        <dbReference type="RuleBase" id="RU000716"/>
    </source>
</evidence>
<dbReference type="InterPro" id="IPR036388">
    <property type="entry name" value="WH-like_DNA-bd_sf"/>
</dbReference>
<dbReference type="PANTHER" id="PTHR43133">
    <property type="entry name" value="RNA POLYMERASE ECF-TYPE SIGMA FACTO"/>
    <property type="match status" value="1"/>
</dbReference>
<feature type="domain" description="RNA polymerase sigma-70 region 2" evidence="7">
    <location>
        <begin position="26"/>
        <end position="91"/>
    </location>
</feature>
<keyword evidence="4 6" id="KW-0238">DNA-binding</keyword>
<evidence type="ECO:0000259" key="8">
    <source>
        <dbReference type="Pfam" id="PF08281"/>
    </source>
</evidence>
<keyword evidence="10" id="KW-1185">Reference proteome</keyword>
<dbReference type="PANTHER" id="PTHR43133:SF60">
    <property type="entry name" value="RNA POLYMERASE SIGMA FACTOR SIGV"/>
    <property type="match status" value="1"/>
</dbReference>
<evidence type="ECO:0000313" key="10">
    <source>
        <dbReference type="Proteomes" id="UP001596997"/>
    </source>
</evidence>
<comment type="caution">
    <text evidence="9">The sequence shown here is derived from an EMBL/GenBank/DDBJ whole genome shotgun (WGS) entry which is preliminary data.</text>
</comment>
<dbReference type="InterPro" id="IPR007627">
    <property type="entry name" value="RNA_pol_sigma70_r2"/>
</dbReference>
<organism evidence="9 10">
    <name type="scientific">Pseudofulvibacter geojedonensis</name>
    <dbReference type="NCBI Taxonomy" id="1123758"/>
    <lineage>
        <taxon>Bacteria</taxon>
        <taxon>Pseudomonadati</taxon>
        <taxon>Bacteroidota</taxon>
        <taxon>Flavobacteriia</taxon>
        <taxon>Flavobacteriales</taxon>
        <taxon>Flavobacteriaceae</taxon>
        <taxon>Pseudofulvibacter</taxon>
    </lineage>
</organism>
<dbReference type="Gene3D" id="1.10.1740.10">
    <property type="match status" value="1"/>
</dbReference>
<keyword evidence="5 6" id="KW-0804">Transcription</keyword>
<dbReference type="CDD" id="cd06171">
    <property type="entry name" value="Sigma70_r4"/>
    <property type="match status" value="1"/>
</dbReference>
<gene>
    <name evidence="9" type="ORF">ACFQ1O_06960</name>
</gene>
<dbReference type="EMBL" id="JBHTJM010000006">
    <property type="protein sequence ID" value="MFD0963740.1"/>
    <property type="molecule type" value="Genomic_DNA"/>
</dbReference>
<name>A0ABW3I2I7_9FLAO</name>
<evidence type="ECO:0000256" key="3">
    <source>
        <dbReference type="ARBA" id="ARBA00023082"/>
    </source>
</evidence>
<dbReference type="SUPFAM" id="SSF88659">
    <property type="entry name" value="Sigma3 and sigma4 domains of RNA polymerase sigma factors"/>
    <property type="match status" value="1"/>
</dbReference>
<keyword evidence="2 6" id="KW-0805">Transcription regulation</keyword>
<evidence type="ECO:0000313" key="9">
    <source>
        <dbReference type="EMBL" id="MFD0963740.1"/>
    </source>
</evidence>
<proteinExistence type="inferred from homology"/>
<sequence length="180" mass="20876">MSSSIKIEQLLEQCKQNNRLAQMNVYKAYCNAMYNVAFRIVKNDAIAEDVVQEAFLTAFTDLNKLEDYNAFGSWLKKIVTFKSINELRKDKNVLTPLEGVAYKLTDSEPEEINITNLKIQEVFKFINELKDNYRLLLTLHFVEGYDYDEIVEITGLSYANCRTTISRAKESLRKKMAIYA</sequence>
<evidence type="ECO:0000256" key="1">
    <source>
        <dbReference type="ARBA" id="ARBA00010641"/>
    </source>
</evidence>
<evidence type="ECO:0000256" key="2">
    <source>
        <dbReference type="ARBA" id="ARBA00023015"/>
    </source>
</evidence>
<dbReference type="InterPro" id="IPR039425">
    <property type="entry name" value="RNA_pol_sigma-70-like"/>
</dbReference>
<dbReference type="InterPro" id="IPR013324">
    <property type="entry name" value="RNA_pol_sigma_r3/r4-like"/>
</dbReference>